<name>A0A644Y4Z0_9ZZZZ</name>
<comment type="caution">
    <text evidence="1">The sequence shown here is derived from an EMBL/GenBank/DDBJ whole genome shotgun (WGS) entry which is preliminary data.</text>
</comment>
<sequence length="199" mass="20910">MHHRNLVSCPLLGDPVHDLCVDAALKPALHAEGLAHLPAADALGQLPPDNDGQIVRPAVSAAHRQHHVADTAAKGRAAEDGGLTQRTRQENAVNRLAVPWLHGRGIDREHQAAATAAFVVEGAELPQDMHVCALCKAGRQGGAHKDGERVQLAGETLHTEGNAIKADAVVFVGKAGRGGHRAAQLHFVSGLFHAVHLCP</sequence>
<evidence type="ECO:0000313" key="1">
    <source>
        <dbReference type="EMBL" id="MPM23011.1"/>
    </source>
</evidence>
<dbReference type="AlphaFoldDB" id="A0A644Y4Z0"/>
<proteinExistence type="predicted"/>
<protein>
    <submittedName>
        <fullName evidence="1">Uncharacterized protein</fullName>
    </submittedName>
</protein>
<accession>A0A644Y4Z0</accession>
<gene>
    <name evidence="1" type="ORF">SDC9_69473</name>
</gene>
<dbReference type="EMBL" id="VSSQ01003936">
    <property type="protein sequence ID" value="MPM23011.1"/>
    <property type="molecule type" value="Genomic_DNA"/>
</dbReference>
<reference evidence="1" key="1">
    <citation type="submission" date="2019-08" db="EMBL/GenBank/DDBJ databases">
        <authorList>
            <person name="Kucharzyk K."/>
            <person name="Murdoch R.W."/>
            <person name="Higgins S."/>
            <person name="Loffler F."/>
        </authorList>
    </citation>
    <scope>NUCLEOTIDE SEQUENCE</scope>
</reference>
<organism evidence="1">
    <name type="scientific">bioreactor metagenome</name>
    <dbReference type="NCBI Taxonomy" id="1076179"/>
    <lineage>
        <taxon>unclassified sequences</taxon>
        <taxon>metagenomes</taxon>
        <taxon>ecological metagenomes</taxon>
    </lineage>
</organism>